<evidence type="ECO:0000313" key="3">
    <source>
        <dbReference type="Proteomes" id="UP000315439"/>
    </source>
</evidence>
<organism evidence="2 3">
    <name type="scientific">Aliikangiella coralliicola</name>
    <dbReference type="NCBI Taxonomy" id="2592383"/>
    <lineage>
        <taxon>Bacteria</taxon>
        <taxon>Pseudomonadati</taxon>
        <taxon>Pseudomonadota</taxon>
        <taxon>Gammaproteobacteria</taxon>
        <taxon>Oceanospirillales</taxon>
        <taxon>Pleioneaceae</taxon>
        <taxon>Aliikangiella</taxon>
    </lineage>
</organism>
<evidence type="ECO:0000313" key="2">
    <source>
        <dbReference type="EMBL" id="TQV87495.1"/>
    </source>
</evidence>
<name>A0A545UDF2_9GAMM</name>
<dbReference type="Pfam" id="PF05751">
    <property type="entry name" value="FixH"/>
    <property type="match status" value="1"/>
</dbReference>
<dbReference type="AlphaFoldDB" id="A0A545UDF2"/>
<reference evidence="2 3" key="1">
    <citation type="submission" date="2019-07" db="EMBL/GenBank/DDBJ databases">
        <title>Draft genome for Aliikangiella sp. M105.</title>
        <authorList>
            <person name="Wang G."/>
        </authorList>
    </citation>
    <scope>NUCLEOTIDE SEQUENCE [LARGE SCALE GENOMIC DNA]</scope>
    <source>
        <strain evidence="2 3">M105</strain>
    </source>
</reference>
<dbReference type="EMBL" id="VIKS01000007">
    <property type="protein sequence ID" value="TQV87495.1"/>
    <property type="molecule type" value="Genomic_DNA"/>
</dbReference>
<keyword evidence="1" id="KW-0812">Transmembrane</keyword>
<proteinExistence type="predicted"/>
<dbReference type="RefSeq" id="WP_142893672.1">
    <property type="nucleotide sequence ID" value="NZ_ML660164.1"/>
</dbReference>
<comment type="caution">
    <text evidence="2">The sequence shown here is derived from an EMBL/GenBank/DDBJ whole genome shotgun (WGS) entry which is preliminary data.</text>
</comment>
<gene>
    <name evidence="2" type="ORF">FLL46_11510</name>
</gene>
<dbReference type="InterPro" id="IPR008620">
    <property type="entry name" value="FixH"/>
</dbReference>
<keyword evidence="1" id="KW-0472">Membrane</keyword>
<keyword evidence="1" id="KW-1133">Transmembrane helix</keyword>
<accession>A0A545UDF2</accession>
<dbReference type="OrthoDB" id="5295180at2"/>
<evidence type="ECO:0000256" key="1">
    <source>
        <dbReference type="SAM" id="Phobius"/>
    </source>
</evidence>
<sequence length="166" mass="19243">MDSQQKPWFKQFWPWLVFSIPLLTIVAGVITFQIASDQPHSMVQDDYFKKGLAINQSLAKQAFAKELNLSAQLEVDTASQLLVVKLNGEQTDFRQLKLTFSHPTQQKLDQNLQLEKLSAQEYVAQLPELPQAYWHIRLLNDTETWLLKSRWHYPESSQLTISTNGR</sequence>
<feature type="transmembrane region" description="Helical" evidence="1">
    <location>
        <begin position="12"/>
        <end position="32"/>
    </location>
</feature>
<protein>
    <submittedName>
        <fullName evidence="2">FixH family protein</fullName>
    </submittedName>
</protein>
<dbReference type="Proteomes" id="UP000315439">
    <property type="component" value="Unassembled WGS sequence"/>
</dbReference>
<keyword evidence="3" id="KW-1185">Reference proteome</keyword>